<dbReference type="GO" id="GO:0008270">
    <property type="term" value="F:zinc ion binding"/>
    <property type="evidence" value="ECO:0007669"/>
    <property type="project" value="UniProtKB-KW"/>
</dbReference>
<evidence type="ECO:0000256" key="5">
    <source>
        <dbReference type="ARBA" id="ARBA00022833"/>
    </source>
</evidence>
<dbReference type="GO" id="GO:0005634">
    <property type="term" value="C:nucleus"/>
    <property type="evidence" value="ECO:0007669"/>
    <property type="project" value="UniProtKB-SubCell"/>
</dbReference>
<comment type="caution">
    <text evidence="11">The sequence shown here is derived from an EMBL/GenBank/DDBJ whole genome shotgun (WGS) entry which is preliminary data.</text>
</comment>
<dbReference type="InterPro" id="IPR013087">
    <property type="entry name" value="Znf_C2H2_type"/>
</dbReference>
<dbReference type="EMBL" id="LFYR01000728">
    <property type="protein sequence ID" value="KMZ70555.1"/>
    <property type="molecule type" value="Genomic_DNA"/>
</dbReference>
<keyword evidence="7" id="KW-0804">Transcription</keyword>
<keyword evidence="12" id="KW-1185">Reference proteome</keyword>
<dbReference type="AlphaFoldDB" id="A0A0K9PQP0"/>
<evidence type="ECO:0000313" key="11">
    <source>
        <dbReference type="EMBL" id="KMZ70555.1"/>
    </source>
</evidence>
<dbReference type="Gene3D" id="3.30.160.60">
    <property type="entry name" value="Classic Zinc Finger"/>
    <property type="match status" value="1"/>
</dbReference>
<evidence type="ECO:0000256" key="6">
    <source>
        <dbReference type="ARBA" id="ARBA00023015"/>
    </source>
</evidence>
<comment type="subcellular location">
    <subcellularLocation>
        <location evidence="1">Nucleus</location>
    </subcellularLocation>
</comment>
<evidence type="ECO:0000256" key="3">
    <source>
        <dbReference type="ARBA" id="ARBA00022737"/>
    </source>
</evidence>
<accession>A0A0K9PQP0</accession>
<protein>
    <recommendedName>
        <fullName evidence="10">C2H2-type domain-containing protein</fullName>
    </recommendedName>
</protein>
<keyword evidence="4 9" id="KW-0863">Zinc-finger</keyword>
<evidence type="ECO:0000313" key="12">
    <source>
        <dbReference type="Proteomes" id="UP000036987"/>
    </source>
</evidence>
<keyword evidence="2" id="KW-0479">Metal-binding</keyword>
<name>A0A0K9PQP0_ZOSMR</name>
<gene>
    <name evidence="11" type="ORF">ZOSMA_19G01440</name>
</gene>
<dbReference type="PROSITE" id="PS00028">
    <property type="entry name" value="ZINC_FINGER_C2H2_1"/>
    <property type="match status" value="2"/>
</dbReference>
<evidence type="ECO:0000256" key="9">
    <source>
        <dbReference type="PROSITE-ProRule" id="PRU00042"/>
    </source>
</evidence>
<dbReference type="InterPro" id="IPR036236">
    <property type="entry name" value="Znf_C2H2_sf"/>
</dbReference>
<evidence type="ECO:0000256" key="8">
    <source>
        <dbReference type="ARBA" id="ARBA00023242"/>
    </source>
</evidence>
<dbReference type="SUPFAM" id="SSF57667">
    <property type="entry name" value="beta-beta-alpha zinc fingers"/>
    <property type="match status" value="1"/>
</dbReference>
<keyword evidence="5" id="KW-0862">Zinc</keyword>
<evidence type="ECO:0000256" key="2">
    <source>
        <dbReference type="ARBA" id="ARBA00022723"/>
    </source>
</evidence>
<organism evidence="11 12">
    <name type="scientific">Zostera marina</name>
    <name type="common">Eelgrass</name>
    <dbReference type="NCBI Taxonomy" id="29655"/>
    <lineage>
        <taxon>Eukaryota</taxon>
        <taxon>Viridiplantae</taxon>
        <taxon>Streptophyta</taxon>
        <taxon>Embryophyta</taxon>
        <taxon>Tracheophyta</taxon>
        <taxon>Spermatophyta</taxon>
        <taxon>Magnoliopsida</taxon>
        <taxon>Liliopsida</taxon>
        <taxon>Zosteraceae</taxon>
        <taxon>Zostera</taxon>
    </lineage>
</organism>
<dbReference type="STRING" id="29655.A0A0K9PQP0"/>
<dbReference type="PANTHER" id="PTHR26374:SF379">
    <property type="entry name" value="ZINC FINGER PROTEIN ZAT12"/>
    <property type="match status" value="1"/>
</dbReference>
<dbReference type="PANTHER" id="PTHR26374">
    <property type="entry name" value="ZINC FINGER PROTEIN ZAT5"/>
    <property type="match status" value="1"/>
</dbReference>
<proteinExistence type="predicted"/>
<keyword evidence="3" id="KW-0677">Repeat</keyword>
<evidence type="ECO:0000256" key="7">
    <source>
        <dbReference type="ARBA" id="ARBA00023163"/>
    </source>
</evidence>
<keyword evidence="6" id="KW-0805">Transcription regulation</keyword>
<evidence type="ECO:0000259" key="10">
    <source>
        <dbReference type="PROSITE" id="PS50157"/>
    </source>
</evidence>
<dbReference type="OrthoDB" id="9411774at2759"/>
<dbReference type="Proteomes" id="UP000036987">
    <property type="component" value="Unassembled WGS sequence"/>
</dbReference>
<reference evidence="12" key="1">
    <citation type="journal article" date="2016" name="Nature">
        <title>The genome of the seagrass Zostera marina reveals angiosperm adaptation to the sea.</title>
        <authorList>
            <person name="Olsen J.L."/>
            <person name="Rouze P."/>
            <person name="Verhelst B."/>
            <person name="Lin Y.-C."/>
            <person name="Bayer T."/>
            <person name="Collen J."/>
            <person name="Dattolo E."/>
            <person name="De Paoli E."/>
            <person name="Dittami S."/>
            <person name="Maumus F."/>
            <person name="Michel G."/>
            <person name="Kersting A."/>
            <person name="Lauritano C."/>
            <person name="Lohaus R."/>
            <person name="Toepel M."/>
            <person name="Tonon T."/>
            <person name="Vanneste K."/>
            <person name="Amirebrahimi M."/>
            <person name="Brakel J."/>
            <person name="Bostroem C."/>
            <person name="Chovatia M."/>
            <person name="Grimwood J."/>
            <person name="Jenkins J.W."/>
            <person name="Jueterbock A."/>
            <person name="Mraz A."/>
            <person name="Stam W.T."/>
            <person name="Tice H."/>
            <person name="Bornberg-Bauer E."/>
            <person name="Green P.J."/>
            <person name="Pearson G.A."/>
            <person name="Procaccini G."/>
            <person name="Duarte C.M."/>
            <person name="Schmutz J."/>
            <person name="Reusch T.B.H."/>
            <person name="Van de Peer Y."/>
        </authorList>
    </citation>
    <scope>NUCLEOTIDE SEQUENCE [LARGE SCALE GENOMIC DNA]</scope>
    <source>
        <strain evidence="12">cv. Finnish</strain>
    </source>
</reference>
<feature type="domain" description="C2H2-type" evidence="10">
    <location>
        <begin position="42"/>
        <end position="69"/>
    </location>
</feature>
<dbReference type="Pfam" id="PF13912">
    <property type="entry name" value="zf-C2H2_6"/>
    <property type="match status" value="2"/>
</dbReference>
<keyword evidence="8" id="KW-0539">Nucleus</keyword>
<sequence length="243" mass="27956">MMKILEMRGDAQNQMIFSRNEAIDDDSIIKNRKAKLENIHRYGCETCNKRILTFQALNGHRVSHKKSKTTTGSIPYHPYVHNTFINPSRFIDNEGCNLDISLGSSFSGIGSSLMPLSSDCDIAVKKEKVNACSVCGIKFVSDQVLGGHMRRHRIVVQPIIRNSPQSTQPSCHFPFDLNNFLHHSKKVILLNLRLTHRNRRHLLHLHLHVLPIFHLMIILNTTTTQWICQLFSELIVSHYYNDY</sequence>
<dbReference type="SMART" id="SM00355">
    <property type="entry name" value="ZnF_C2H2"/>
    <property type="match status" value="2"/>
</dbReference>
<evidence type="ECO:0000256" key="1">
    <source>
        <dbReference type="ARBA" id="ARBA00004123"/>
    </source>
</evidence>
<evidence type="ECO:0000256" key="4">
    <source>
        <dbReference type="ARBA" id="ARBA00022771"/>
    </source>
</evidence>
<dbReference type="PROSITE" id="PS50157">
    <property type="entry name" value="ZINC_FINGER_C2H2_2"/>
    <property type="match status" value="1"/>
</dbReference>